<dbReference type="Proteomes" id="UP000203316">
    <property type="component" value="Segment"/>
</dbReference>
<reference evidence="1 2" key="1">
    <citation type="submission" date="2007-11" db="EMBL/GenBank/DDBJ databases">
        <title>Sequence and organization of Orgyia leucostigma nucleopolyhedrovirus genome.</title>
        <authorList>
            <person name="Eveleigh R.J.M."/>
            <person name="Lapointe R."/>
            <person name="Graham R.I."/>
            <person name="Lauzon H.A.M."/>
            <person name="Pavlik L."/>
            <person name="Arif B.M."/>
            <person name="Lucarotti C.J."/>
        </authorList>
    </citation>
    <scope>NUCLEOTIDE SEQUENCE [LARGE SCALE GENOMIC DNA]</scope>
    <source>
        <strain evidence="1">CFS-77</strain>
    </source>
</reference>
<dbReference type="OrthoDB" id="19502at10239"/>
<sequence>MYTFSINGGAVDKWFARNFICHVCGGEIDGVERRVDWENCTRKRLVVTSRRLADTLQTLSGRVYWPDGRPFVCKLLAVNSARLTNYGKRQYGHRRHHQHRRRNMYSARTFNDNLSNTDTSVEYVVFKQKDSFENAGLSKDTTLNRDDVCHSDNNVERINDDPDWYTGGNFVDVELCHDDDDDNCTDIDFLRHEIDALNV</sequence>
<accession>B0FDN6</accession>
<dbReference type="GeneID" id="5850457"/>
<dbReference type="RefSeq" id="YP_001650928.1">
    <property type="nucleotide sequence ID" value="NC_010276.1"/>
</dbReference>
<name>B0FDN6_9ABAC</name>
<protein>
    <submittedName>
        <fullName evidence="1">Late expression factor 6</fullName>
    </submittedName>
</protein>
<proteinExistence type="predicted"/>
<dbReference type="KEGG" id="vg:5850457"/>
<evidence type="ECO:0000313" key="2">
    <source>
        <dbReference type="Proteomes" id="UP000203316"/>
    </source>
</evidence>
<organism evidence="1 2">
    <name type="scientific">Orgyia leucostigma nucleopolyhedrovirus</name>
    <dbReference type="NCBI Taxonomy" id="490711"/>
    <lineage>
        <taxon>Viruses</taxon>
        <taxon>Viruses incertae sedis</taxon>
        <taxon>Naldaviricetes</taxon>
        <taxon>Lefavirales</taxon>
        <taxon>Baculoviridae</taxon>
        <taxon>Alphabaculovirus</taxon>
        <taxon>Alphabaculovirus orleucostigmae</taxon>
    </lineage>
</organism>
<evidence type="ECO:0000313" key="1">
    <source>
        <dbReference type="EMBL" id="ABY65744.1"/>
    </source>
</evidence>
<keyword evidence="2" id="KW-1185">Reference proteome</keyword>
<dbReference type="EMBL" id="EU309041">
    <property type="protein sequence ID" value="ABY65744.1"/>
    <property type="molecule type" value="Genomic_DNA"/>
</dbReference>
<gene>
    <name evidence="1" type="primary">lef6</name>
</gene>